<feature type="domain" description="Histidine kinase" evidence="12">
    <location>
        <begin position="327"/>
        <end position="528"/>
    </location>
</feature>
<dbReference type="PANTHER" id="PTHR45436:SF5">
    <property type="entry name" value="SENSOR HISTIDINE KINASE TRCS"/>
    <property type="match status" value="1"/>
</dbReference>
<dbReference type="SUPFAM" id="SSF47384">
    <property type="entry name" value="Homodimeric domain of signal transducing histidine kinase"/>
    <property type="match status" value="1"/>
</dbReference>
<evidence type="ECO:0000256" key="8">
    <source>
        <dbReference type="ARBA" id="ARBA00022989"/>
    </source>
</evidence>
<dbReference type="EMBL" id="JAAIKB010000001">
    <property type="protein sequence ID" value="NGM18472.1"/>
    <property type="molecule type" value="Genomic_DNA"/>
</dbReference>
<dbReference type="SMART" id="SM00388">
    <property type="entry name" value="HisKA"/>
    <property type="match status" value="1"/>
</dbReference>
<sequence>MRGAGRGADRDGARARLPVLRVRFRKPRLRTVLLAANLLLLVLPLGGLWLLRLYESALVRQTETELVAQAAVIGAAYEAAWHGGAPPASQPGWAPRWAVLDLARDPVLPPAPDALAPERPADPRALAAGATLMPVLAAAQRVTLAGMRVTDAAGIVVASSGGEMGLSLHHRQEVAAALAGRSSSVLRDRPAQPGVGSASISRAAPFRVFLAHPVTEGAEVIGVVVLSRTPASIDQALHGKRWEMAGLAAALLLAAGGLALVIAYTVSRPIEAVAAQARAVAAGARATALPRTRRAAVREADEMWAAIQSMAATLEYRADYIGAFAAEMSHEFKTPLAAIRGALELLADHAATMTEAERATFLGQAASDVARLDRLVRRLLELARAEAPVPRGEESCDVAAVIHALPMPVPVALEGGALRAAIGAERLSTVIRNMTENIALHAGPGATGRIAWRAEGRRVVIEVSDDGRGVSPGNAGRIFGRFFTTAREAGGTGLGLAIARSHLAAAGGSIELVPSPRGACFRLSMPAA</sequence>
<dbReference type="SUPFAM" id="SSF55874">
    <property type="entry name" value="ATPase domain of HSP90 chaperone/DNA topoisomerase II/histidine kinase"/>
    <property type="match status" value="1"/>
</dbReference>
<dbReference type="InterPro" id="IPR036890">
    <property type="entry name" value="HATPase_C_sf"/>
</dbReference>
<dbReference type="GO" id="GO:0016020">
    <property type="term" value="C:membrane"/>
    <property type="evidence" value="ECO:0007669"/>
    <property type="project" value="UniProtKB-SubCell"/>
</dbReference>
<keyword evidence="6 11" id="KW-0812">Transmembrane</keyword>
<dbReference type="PRINTS" id="PR00344">
    <property type="entry name" value="BCTRLSENSOR"/>
</dbReference>
<dbReference type="GO" id="GO:0000155">
    <property type="term" value="F:phosphorelay sensor kinase activity"/>
    <property type="evidence" value="ECO:0007669"/>
    <property type="project" value="InterPro"/>
</dbReference>
<accession>A0A6M1LE79</accession>
<feature type="transmembrane region" description="Helical" evidence="11">
    <location>
        <begin position="32"/>
        <end position="51"/>
    </location>
</feature>
<evidence type="ECO:0000259" key="12">
    <source>
        <dbReference type="PROSITE" id="PS50109"/>
    </source>
</evidence>
<dbReference type="Gene3D" id="1.10.287.130">
    <property type="match status" value="1"/>
</dbReference>
<evidence type="ECO:0000256" key="4">
    <source>
        <dbReference type="ARBA" id="ARBA00022553"/>
    </source>
</evidence>
<proteinExistence type="predicted"/>
<evidence type="ECO:0000313" key="15">
    <source>
        <dbReference type="Proteomes" id="UP000475385"/>
    </source>
</evidence>
<organism evidence="14 15">
    <name type="scientific">Falsiroseomonas algicola</name>
    <dbReference type="NCBI Taxonomy" id="2716930"/>
    <lineage>
        <taxon>Bacteria</taxon>
        <taxon>Pseudomonadati</taxon>
        <taxon>Pseudomonadota</taxon>
        <taxon>Alphaproteobacteria</taxon>
        <taxon>Acetobacterales</taxon>
        <taxon>Roseomonadaceae</taxon>
        <taxon>Falsiroseomonas</taxon>
    </lineage>
</organism>
<evidence type="ECO:0000256" key="3">
    <source>
        <dbReference type="ARBA" id="ARBA00012438"/>
    </source>
</evidence>
<comment type="subcellular location">
    <subcellularLocation>
        <location evidence="2">Membrane</location>
    </subcellularLocation>
</comment>
<dbReference type="EC" id="2.7.13.3" evidence="3"/>
<keyword evidence="9" id="KW-0902">Two-component regulatory system</keyword>
<keyword evidence="7 14" id="KW-0418">Kinase</keyword>
<keyword evidence="15" id="KW-1185">Reference proteome</keyword>
<dbReference type="Gene3D" id="3.30.450.20">
    <property type="entry name" value="PAS domain"/>
    <property type="match status" value="1"/>
</dbReference>
<protein>
    <recommendedName>
        <fullName evidence="3">histidine kinase</fullName>
        <ecNumber evidence="3">2.7.13.3</ecNumber>
    </recommendedName>
</protein>
<evidence type="ECO:0000256" key="6">
    <source>
        <dbReference type="ARBA" id="ARBA00022692"/>
    </source>
</evidence>
<dbReference type="InterPro" id="IPR050428">
    <property type="entry name" value="TCS_sensor_his_kinase"/>
</dbReference>
<dbReference type="AlphaFoldDB" id="A0A6M1LE79"/>
<dbReference type="InterPro" id="IPR005467">
    <property type="entry name" value="His_kinase_dom"/>
</dbReference>
<gene>
    <name evidence="14" type="ORF">G3576_00500</name>
</gene>
<dbReference type="PROSITE" id="PS50885">
    <property type="entry name" value="HAMP"/>
    <property type="match status" value="1"/>
</dbReference>
<name>A0A6M1LE79_9PROT</name>
<dbReference type="CDD" id="cd00082">
    <property type="entry name" value="HisKA"/>
    <property type="match status" value="1"/>
</dbReference>
<dbReference type="PROSITE" id="PS50109">
    <property type="entry name" value="HIS_KIN"/>
    <property type="match status" value="1"/>
</dbReference>
<dbReference type="Gene3D" id="6.10.340.10">
    <property type="match status" value="1"/>
</dbReference>
<keyword evidence="8 11" id="KW-1133">Transmembrane helix</keyword>
<keyword evidence="10 11" id="KW-0472">Membrane</keyword>
<evidence type="ECO:0000259" key="13">
    <source>
        <dbReference type="PROSITE" id="PS50885"/>
    </source>
</evidence>
<evidence type="ECO:0000313" key="14">
    <source>
        <dbReference type="EMBL" id="NGM18472.1"/>
    </source>
</evidence>
<comment type="caution">
    <text evidence="14">The sequence shown here is derived from an EMBL/GenBank/DDBJ whole genome shotgun (WGS) entry which is preliminary data.</text>
</comment>
<evidence type="ECO:0000256" key="7">
    <source>
        <dbReference type="ARBA" id="ARBA00022777"/>
    </source>
</evidence>
<keyword evidence="4" id="KW-0597">Phosphoprotein</keyword>
<evidence type="ECO:0000256" key="11">
    <source>
        <dbReference type="SAM" id="Phobius"/>
    </source>
</evidence>
<dbReference type="InterPro" id="IPR003594">
    <property type="entry name" value="HATPase_dom"/>
</dbReference>
<evidence type="ECO:0000256" key="5">
    <source>
        <dbReference type="ARBA" id="ARBA00022679"/>
    </source>
</evidence>
<evidence type="ECO:0000256" key="10">
    <source>
        <dbReference type="ARBA" id="ARBA00023136"/>
    </source>
</evidence>
<comment type="catalytic activity">
    <reaction evidence="1">
        <text>ATP + protein L-histidine = ADP + protein N-phospho-L-histidine.</text>
        <dbReference type="EC" id="2.7.13.3"/>
    </reaction>
</comment>
<dbReference type="InterPro" id="IPR003661">
    <property type="entry name" value="HisK_dim/P_dom"/>
</dbReference>
<reference evidence="14 15" key="1">
    <citation type="submission" date="2020-02" db="EMBL/GenBank/DDBJ databases">
        <authorList>
            <person name="Kim H.M."/>
            <person name="Jeon C.O."/>
        </authorList>
    </citation>
    <scope>NUCLEOTIDE SEQUENCE [LARGE SCALE GENOMIC DNA]</scope>
    <source>
        <strain evidence="14 15">PeD5</strain>
    </source>
</reference>
<dbReference type="PANTHER" id="PTHR45436">
    <property type="entry name" value="SENSOR HISTIDINE KINASE YKOH"/>
    <property type="match status" value="1"/>
</dbReference>
<keyword evidence="5" id="KW-0808">Transferase</keyword>
<dbReference type="InterPro" id="IPR003660">
    <property type="entry name" value="HAMP_dom"/>
</dbReference>
<dbReference type="InterPro" id="IPR004358">
    <property type="entry name" value="Sig_transdc_His_kin-like_C"/>
</dbReference>
<evidence type="ECO:0000256" key="2">
    <source>
        <dbReference type="ARBA" id="ARBA00004370"/>
    </source>
</evidence>
<dbReference type="Pfam" id="PF02518">
    <property type="entry name" value="HATPase_c"/>
    <property type="match status" value="1"/>
</dbReference>
<evidence type="ECO:0000256" key="9">
    <source>
        <dbReference type="ARBA" id="ARBA00023012"/>
    </source>
</evidence>
<dbReference type="Proteomes" id="UP000475385">
    <property type="component" value="Unassembled WGS sequence"/>
</dbReference>
<evidence type="ECO:0000256" key="1">
    <source>
        <dbReference type="ARBA" id="ARBA00000085"/>
    </source>
</evidence>
<dbReference type="Gene3D" id="3.30.565.10">
    <property type="entry name" value="Histidine kinase-like ATPase, C-terminal domain"/>
    <property type="match status" value="1"/>
</dbReference>
<dbReference type="SMART" id="SM00387">
    <property type="entry name" value="HATPase_c"/>
    <property type="match status" value="1"/>
</dbReference>
<dbReference type="Pfam" id="PF00512">
    <property type="entry name" value="HisKA"/>
    <property type="match status" value="1"/>
</dbReference>
<reference evidence="14 15" key="2">
    <citation type="submission" date="2020-03" db="EMBL/GenBank/DDBJ databases">
        <title>Roseomonas stagni sp. nov., isolated from pond water in Japan.</title>
        <authorList>
            <person name="Furuhata K."/>
            <person name="Miyamoto H."/>
            <person name="Goto K."/>
        </authorList>
    </citation>
    <scope>NUCLEOTIDE SEQUENCE [LARGE SCALE GENOMIC DNA]</scope>
    <source>
        <strain evidence="14 15">PeD5</strain>
    </source>
</reference>
<feature type="domain" description="HAMP" evidence="13">
    <location>
        <begin position="264"/>
        <end position="319"/>
    </location>
</feature>
<dbReference type="InterPro" id="IPR036097">
    <property type="entry name" value="HisK_dim/P_sf"/>
</dbReference>